<evidence type="ECO:0000256" key="1">
    <source>
        <dbReference type="ARBA" id="ARBA00004651"/>
    </source>
</evidence>
<evidence type="ECO:0000256" key="2">
    <source>
        <dbReference type="ARBA" id="ARBA00022475"/>
    </source>
</evidence>
<accession>I4C275</accession>
<dbReference type="InterPro" id="IPR050445">
    <property type="entry name" value="Bact_polysacc_biosynth/exp"/>
</dbReference>
<feature type="coiled-coil region" evidence="6">
    <location>
        <begin position="327"/>
        <end position="393"/>
    </location>
</feature>
<dbReference type="RefSeq" id="WP_014808822.1">
    <property type="nucleotide sequence ID" value="NC_018025.1"/>
</dbReference>
<name>I4C275_DESTA</name>
<evidence type="ECO:0000256" key="6">
    <source>
        <dbReference type="SAM" id="Coils"/>
    </source>
</evidence>
<dbReference type="AlphaFoldDB" id="I4C275"/>
<evidence type="ECO:0000259" key="8">
    <source>
        <dbReference type="Pfam" id="PF02706"/>
    </source>
</evidence>
<keyword evidence="3 7" id="KW-0812">Transmembrane</keyword>
<protein>
    <submittedName>
        <fullName evidence="10">Uncharacterized protein involved in exopolysaccharide biosynthesis</fullName>
    </submittedName>
</protein>
<dbReference type="Proteomes" id="UP000006055">
    <property type="component" value="Chromosome"/>
</dbReference>
<feature type="domain" description="Tyrosine-protein kinase G-rich" evidence="9">
    <location>
        <begin position="380"/>
        <end position="456"/>
    </location>
</feature>
<gene>
    <name evidence="10" type="ordered locus">Desti_0947</name>
</gene>
<feature type="transmembrane region" description="Helical" evidence="7">
    <location>
        <begin position="436"/>
        <end position="457"/>
    </location>
</feature>
<feature type="transmembrane region" description="Helical" evidence="7">
    <location>
        <begin position="21"/>
        <end position="45"/>
    </location>
</feature>
<keyword evidence="6" id="KW-0175">Coiled coil</keyword>
<evidence type="ECO:0000259" key="9">
    <source>
        <dbReference type="Pfam" id="PF13807"/>
    </source>
</evidence>
<dbReference type="KEGG" id="dti:Desti_0947"/>
<comment type="subcellular location">
    <subcellularLocation>
        <location evidence="1">Cell membrane</location>
        <topology evidence="1">Multi-pass membrane protein</topology>
    </subcellularLocation>
</comment>
<evidence type="ECO:0000256" key="5">
    <source>
        <dbReference type="ARBA" id="ARBA00023136"/>
    </source>
</evidence>
<dbReference type="HOGENOM" id="CLU_009912_5_2_7"/>
<dbReference type="STRING" id="706587.Desti_0947"/>
<dbReference type="EMBL" id="CP003360">
    <property type="protein sequence ID" value="AFM23666.1"/>
    <property type="molecule type" value="Genomic_DNA"/>
</dbReference>
<dbReference type="GO" id="GO:0004713">
    <property type="term" value="F:protein tyrosine kinase activity"/>
    <property type="evidence" value="ECO:0007669"/>
    <property type="project" value="TreeGrafter"/>
</dbReference>
<dbReference type="eggNOG" id="COG3206">
    <property type="taxonomic scope" value="Bacteria"/>
</dbReference>
<evidence type="ECO:0000256" key="4">
    <source>
        <dbReference type="ARBA" id="ARBA00022989"/>
    </source>
</evidence>
<dbReference type="GO" id="GO:0005886">
    <property type="term" value="C:plasma membrane"/>
    <property type="evidence" value="ECO:0007669"/>
    <property type="project" value="UniProtKB-SubCell"/>
</dbReference>
<reference evidence="11" key="1">
    <citation type="submission" date="2012-06" db="EMBL/GenBank/DDBJ databases">
        <title>Complete sequence of chromosome of Desulfomonile tiedjei DSM 6799.</title>
        <authorList>
            <person name="Lucas S."/>
            <person name="Copeland A."/>
            <person name="Lapidus A."/>
            <person name="Glavina del Rio T."/>
            <person name="Dalin E."/>
            <person name="Tice H."/>
            <person name="Bruce D."/>
            <person name="Goodwin L."/>
            <person name="Pitluck S."/>
            <person name="Peters L."/>
            <person name="Ovchinnikova G."/>
            <person name="Zeytun A."/>
            <person name="Lu M."/>
            <person name="Kyrpides N."/>
            <person name="Mavromatis K."/>
            <person name="Ivanova N."/>
            <person name="Brettin T."/>
            <person name="Detter J.C."/>
            <person name="Han C."/>
            <person name="Larimer F."/>
            <person name="Land M."/>
            <person name="Hauser L."/>
            <person name="Markowitz V."/>
            <person name="Cheng J.-F."/>
            <person name="Hugenholtz P."/>
            <person name="Woyke T."/>
            <person name="Wu D."/>
            <person name="Spring S."/>
            <person name="Schroeder M."/>
            <person name="Brambilla E."/>
            <person name="Klenk H.-P."/>
            <person name="Eisen J.A."/>
        </authorList>
    </citation>
    <scope>NUCLEOTIDE SEQUENCE [LARGE SCALE GENOMIC DNA]</scope>
    <source>
        <strain evidence="11">ATCC 49306 / DSM 6799 / DCB-1</strain>
    </source>
</reference>
<keyword evidence="5 7" id="KW-0472">Membrane</keyword>
<evidence type="ECO:0000313" key="11">
    <source>
        <dbReference type="Proteomes" id="UP000006055"/>
    </source>
</evidence>
<organism evidence="10 11">
    <name type="scientific">Desulfomonile tiedjei (strain ATCC 49306 / DSM 6799 / DCB-1)</name>
    <dbReference type="NCBI Taxonomy" id="706587"/>
    <lineage>
        <taxon>Bacteria</taxon>
        <taxon>Pseudomonadati</taxon>
        <taxon>Thermodesulfobacteriota</taxon>
        <taxon>Desulfomonilia</taxon>
        <taxon>Desulfomonilales</taxon>
        <taxon>Desulfomonilaceae</taxon>
        <taxon>Desulfomonile</taxon>
    </lineage>
</organism>
<evidence type="ECO:0000256" key="7">
    <source>
        <dbReference type="SAM" id="Phobius"/>
    </source>
</evidence>
<dbReference type="PANTHER" id="PTHR32309">
    <property type="entry name" value="TYROSINE-PROTEIN KINASE"/>
    <property type="match status" value="1"/>
</dbReference>
<keyword evidence="4 7" id="KW-1133">Transmembrane helix</keyword>
<sequence length="495" mass="55740">MKQDATFSLRDTLNVFYRKIIWLKLTVLILPLGVLLACLFISPVYESTAKILVTAKKESSSLLQLPKDAASSTVLNLNVDETDLNSEMELLQSIDLWVRTVKKLGMPALKKQENGFISSVVFRVEDSLGALVGDSQDKKAQSKKESAEIHEEARKLAKKLKVVPAPKSRVIDLSFKYSNPEMAYSILSALLEEYVPYHLEVYAVPGAEGFFSGQGELFKEKLDTAENQLTQFKRKWGISSIDKQKTELITLLKQMADSFVELDANLSQYENMLSALKQDRMPTGQLTPTMQRGNENTVLSVIATQLLRAKQKQLIATQHFSPESRDYRDAEATVKEITEKFREALQTEIALLKAKRASLEESRKEKELQLQQLDEKGEELRRLQLAAAIAKERYVQYLTKEEEARVENLKGGKKLVNVSVVETPFVPKDPVFPKTLLMVVGSFFLAIPLGIGFVLLANFFDHTFDTPTDVENQTGLPVLASIRRLQLPDEPKVSQ</sequence>
<dbReference type="Pfam" id="PF02706">
    <property type="entry name" value="Wzz"/>
    <property type="match status" value="1"/>
</dbReference>
<dbReference type="InterPro" id="IPR032807">
    <property type="entry name" value="GNVR"/>
</dbReference>
<proteinExistence type="predicted"/>
<dbReference type="InterPro" id="IPR003856">
    <property type="entry name" value="LPS_length_determ_N"/>
</dbReference>
<dbReference type="Pfam" id="PF13807">
    <property type="entry name" value="GNVR"/>
    <property type="match status" value="1"/>
</dbReference>
<keyword evidence="11" id="KW-1185">Reference proteome</keyword>
<dbReference type="OrthoDB" id="2360475at2"/>
<feature type="domain" description="Polysaccharide chain length determinant N-terminal" evidence="8">
    <location>
        <begin position="15"/>
        <end position="103"/>
    </location>
</feature>
<evidence type="ECO:0000256" key="3">
    <source>
        <dbReference type="ARBA" id="ARBA00022692"/>
    </source>
</evidence>
<evidence type="ECO:0000313" key="10">
    <source>
        <dbReference type="EMBL" id="AFM23666.1"/>
    </source>
</evidence>
<keyword evidence="2" id="KW-1003">Cell membrane</keyword>
<dbReference type="PANTHER" id="PTHR32309:SF13">
    <property type="entry name" value="FERRIC ENTEROBACTIN TRANSPORT PROTEIN FEPE"/>
    <property type="match status" value="1"/>
</dbReference>